<dbReference type="GO" id="GO:0016592">
    <property type="term" value="C:mediator complex"/>
    <property type="evidence" value="ECO:0007669"/>
    <property type="project" value="InterPro"/>
</dbReference>
<comment type="caution">
    <text evidence="10">The sequence shown here is derived from an EMBL/GenBank/DDBJ whole genome shotgun (WGS) entry which is preliminary data.</text>
</comment>
<gene>
    <name evidence="9" type="primary">MED5</name>
    <name evidence="10" type="ORF">BN980_GECA20s01143g</name>
</gene>
<dbReference type="Proteomes" id="UP000242525">
    <property type="component" value="Unassembled WGS sequence"/>
</dbReference>
<keyword evidence="7 9" id="KW-0539">Nucleus</keyword>
<evidence type="ECO:0000256" key="9">
    <source>
        <dbReference type="RuleBase" id="RU364142"/>
    </source>
</evidence>
<comment type="subunit">
    <text evidence="9">Component of the Mediator complex.</text>
</comment>
<evidence type="ECO:0000256" key="6">
    <source>
        <dbReference type="ARBA" id="ARBA00023163"/>
    </source>
</evidence>
<dbReference type="OrthoDB" id="5322661at2759"/>
<comment type="subcellular location">
    <subcellularLocation>
        <location evidence="1 9">Nucleus</location>
    </subcellularLocation>
</comment>
<evidence type="ECO:0000313" key="11">
    <source>
        <dbReference type="Proteomes" id="UP000242525"/>
    </source>
</evidence>
<evidence type="ECO:0000313" key="10">
    <source>
        <dbReference type="EMBL" id="CDO57324.1"/>
    </source>
</evidence>
<dbReference type="AlphaFoldDB" id="A0A0J9XIS4"/>
<accession>A0A0J9XIS4</accession>
<evidence type="ECO:0000256" key="3">
    <source>
        <dbReference type="ARBA" id="ARBA00020628"/>
    </source>
</evidence>
<proteinExistence type="inferred from homology"/>
<sequence length="958" mass="105100">MTSFTPDQQLQKLINAAFHLRLSPQKFAKLFSQLQERVHLEANLAGDAFFRTLSPETKSIDALFIQYIVTLAFDFKSPLCVPKLLYYIRVAQRKALKNDPSAVVAYEVLTFCEPLIFVALTKSLHLWPQDPSSVTPETRRSLLILLIGYMADCSNAESHPSHQKTRAIAAFLLALARTKVVLQILPAKNTNHKEFEAFDMAISKFSKLLETMDPVLAHDLRTAYAAIFDAIKHPNAIAKTFDSFKPTRVFKLIWLEALLITNRATQHDVFRAEAQVFLLHENPVKLIPSLITAAFDGLSVALLRNDSAQTIALWKAFITKRLPLIVKDLLASSFININPTLIESMICNPITTLSNDTLTLMQRAAGNSSLVDEMFPSEGAANTQYGLRYDFLRVLVSLSVLTEHAFLSVVSDPNFSPPTVPRVDLAALNDNGLIVNFATNESFLVGELVASALNENSEYTPFENSAIVRLVSTVRDLEGIYQERLANEFLQLLSSWIEGSNTHNISRFCQALALSVPTMDVLLLHISPKDLFGPLAKLIDDWQHDEDEINFQEVYTDFGCILLTLVLAYERFGLSLSTHLGCHEREGSFFQSLVGQRGINENLDELSPQRRDLLGGWISALFDAGGISDDLMRVSSVKDLYTLVPAIFRQAVVAFSAKIIDFEVLRGGLEYFLQPFLLPSLLLAFRWVGDGLWRQADVMTLVQIVQFLLMSDISPEAQRIHQIVLSITASELFQMLTHVAATASTTNGGSNGDQDQLFVEPRLLSILEQFYVAAPRDPLTELQSSVADALAHHVTALTQWASAPADAGPPGYHFGLVSRAVAELGATRVLLALLDCLDAAGGAGMAEGAAAGTPQFETTLEVVTALVTQSVSDNSANLNLRLDGNLVRTVVDCTEEEMRQLRVAATIGTKQESVAVPGATPGTAIATPAAAATPAPSLYGFKRLQANANAYTAGRGRP</sequence>
<protein>
    <recommendedName>
        <fullName evidence="3 9">Mediator of RNA polymerase II transcription subunit 5</fullName>
    </recommendedName>
    <alternativeName>
        <fullName evidence="8 9">Mediator complex subunit 5</fullName>
    </alternativeName>
</protein>
<evidence type="ECO:0000256" key="5">
    <source>
        <dbReference type="ARBA" id="ARBA00023159"/>
    </source>
</evidence>
<comment type="similarity">
    <text evidence="2 9">Belongs to the Mediator complex subunit 5 family.</text>
</comment>
<keyword evidence="6 9" id="KW-0804">Transcription</keyword>
<evidence type="ECO:0000256" key="2">
    <source>
        <dbReference type="ARBA" id="ARBA00008782"/>
    </source>
</evidence>
<dbReference type="GO" id="GO:0006357">
    <property type="term" value="P:regulation of transcription by RNA polymerase II"/>
    <property type="evidence" value="ECO:0007669"/>
    <property type="project" value="InterPro"/>
</dbReference>
<evidence type="ECO:0000256" key="4">
    <source>
        <dbReference type="ARBA" id="ARBA00023015"/>
    </source>
</evidence>
<dbReference type="Pfam" id="PF08689">
    <property type="entry name" value="Med5"/>
    <property type="match status" value="1"/>
</dbReference>
<dbReference type="PANTHER" id="PTHR35784">
    <property type="entry name" value="MEDIATOR OF RNA POLYMERASE II TRANSCRIPTION SUBUNIT 5"/>
    <property type="match status" value="1"/>
</dbReference>
<comment type="function">
    <text evidence="9">Component of the Mediator complex, a coactivator involved in the regulated transcription of nearly all RNA polymerase II-dependent genes. Mediator functions as a bridge to convey information from gene-specific regulatory proteins to the basal RNA polymerase II transcription machinery. Mediator is recruited to promoters by direct interactions with regulatory proteins and serves as a scaffold for the assembly of a functional preinitiation complex with RNA polymerase II and the general transcription factors.</text>
</comment>
<name>A0A0J9XIS4_GEOCN</name>
<dbReference type="EMBL" id="CCBN010000020">
    <property type="protein sequence ID" value="CDO57324.1"/>
    <property type="molecule type" value="Genomic_DNA"/>
</dbReference>
<evidence type="ECO:0000256" key="1">
    <source>
        <dbReference type="ARBA" id="ARBA00004123"/>
    </source>
</evidence>
<keyword evidence="11" id="KW-1185">Reference proteome</keyword>
<dbReference type="InterPro" id="IPR014801">
    <property type="entry name" value="Mediator_Med5_fun"/>
</dbReference>
<evidence type="ECO:0000256" key="7">
    <source>
        <dbReference type="ARBA" id="ARBA00023242"/>
    </source>
</evidence>
<reference evidence="10" key="1">
    <citation type="submission" date="2014-03" db="EMBL/GenBank/DDBJ databases">
        <authorList>
            <person name="Casaregola S."/>
        </authorList>
    </citation>
    <scope>NUCLEOTIDE SEQUENCE [LARGE SCALE GENOMIC DNA]</scope>
    <source>
        <strain evidence="10">CLIB 918</strain>
    </source>
</reference>
<organism evidence="10 11">
    <name type="scientific">Geotrichum candidum</name>
    <name type="common">Oospora lactis</name>
    <name type="synonym">Dipodascus geotrichum</name>
    <dbReference type="NCBI Taxonomy" id="1173061"/>
    <lineage>
        <taxon>Eukaryota</taxon>
        <taxon>Fungi</taxon>
        <taxon>Dikarya</taxon>
        <taxon>Ascomycota</taxon>
        <taxon>Saccharomycotina</taxon>
        <taxon>Dipodascomycetes</taxon>
        <taxon>Dipodascales</taxon>
        <taxon>Dipodascaceae</taxon>
        <taxon>Geotrichum</taxon>
    </lineage>
</organism>
<dbReference type="GO" id="GO:0003712">
    <property type="term" value="F:transcription coregulator activity"/>
    <property type="evidence" value="ECO:0007669"/>
    <property type="project" value="InterPro"/>
</dbReference>
<keyword evidence="4 9" id="KW-0805">Transcription regulation</keyword>
<keyword evidence="5 9" id="KW-0010">Activator</keyword>
<dbReference type="PANTHER" id="PTHR35784:SF1">
    <property type="entry name" value="MEDIATOR OF RNA POLYMERASE II TRANSCRIPTION SUBUNIT 5"/>
    <property type="match status" value="1"/>
</dbReference>
<dbReference type="STRING" id="1173061.A0A0J9XIS4"/>
<evidence type="ECO:0000256" key="8">
    <source>
        <dbReference type="ARBA" id="ARBA00031256"/>
    </source>
</evidence>